<evidence type="ECO:0000259" key="11">
    <source>
        <dbReference type="Pfam" id="PF04042"/>
    </source>
</evidence>
<keyword evidence="4" id="KW-0235">DNA replication</keyword>
<evidence type="ECO:0000256" key="7">
    <source>
        <dbReference type="ARBA" id="ARBA00054225"/>
    </source>
</evidence>
<dbReference type="InterPro" id="IPR016266">
    <property type="entry name" value="POLE2"/>
</dbReference>
<dbReference type="Pfam" id="PF04042">
    <property type="entry name" value="DNA_pol_E_B"/>
    <property type="match status" value="1"/>
</dbReference>
<comment type="subcellular location">
    <subcellularLocation>
        <location evidence="9">Cytoplasm</location>
    </subcellularLocation>
    <subcellularLocation>
        <location evidence="1">Nucleus</location>
    </subcellularLocation>
    <text evidence="9">Localizes in the apical cytoplasm around the gamma-tubulin-positive pericentriolar region, not in the cilia.</text>
</comment>
<comment type="similarity">
    <text evidence="2">Belongs to the DNA polymerase epsilon subunit B family.</text>
</comment>
<evidence type="ECO:0000313" key="15">
    <source>
        <dbReference type="EMBL" id="MXQ88565.1"/>
    </source>
</evidence>
<feature type="domain" description="DNA polymerase epsilon subunit B N-terminal" evidence="13">
    <location>
        <begin position="3"/>
        <end position="74"/>
    </location>
</feature>
<dbReference type="EMBL" id="VBQZ03000047">
    <property type="protein sequence ID" value="MXQ88565.1"/>
    <property type="molecule type" value="Genomic_DNA"/>
</dbReference>
<dbReference type="GO" id="GO:0006261">
    <property type="term" value="P:DNA-templated DNA replication"/>
    <property type="evidence" value="ECO:0007669"/>
    <property type="project" value="InterPro"/>
</dbReference>
<evidence type="ECO:0000256" key="6">
    <source>
        <dbReference type="ARBA" id="ARBA00023242"/>
    </source>
</evidence>
<dbReference type="Pfam" id="PF08190">
    <property type="entry name" value="PIH1"/>
    <property type="match status" value="1"/>
</dbReference>
<evidence type="ECO:0000256" key="1">
    <source>
        <dbReference type="ARBA" id="ARBA00004123"/>
    </source>
</evidence>
<dbReference type="GO" id="GO:0008622">
    <property type="term" value="C:epsilon DNA polymerase complex"/>
    <property type="evidence" value="ECO:0007669"/>
    <property type="project" value="InterPro"/>
</dbReference>
<dbReference type="InterPro" id="IPR024639">
    <property type="entry name" value="DNA_pol_e_bsu_N"/>
</dbReference>
<dbReference type="GO" id="GO:0005737">
    <property type="term" value="C:cytoplasm"/>
    <property type="evidence" value="ECO:0007669"/>
    <property type="project" value="UniProtKB-SubCell"/>
</dbReference>
<feature type="region of interest" description="Disordered" evidence="10">
    <location>
        <begin position="533"/>
        <end position="558"/>
    </location>
</feature>
<evidence type="ECO:0000256" key="10">
    <source>
        <dbReference type="SAM" id="MobiDB-lite"/>
    </source>
</evidence>
<evidence type="ECO:0000256" key="4">
    <source>
        <dbReference type="ARBA" id="ARBA00022705"/>
    </source>
</evidence>
<accession>A0A6B0RF00</accession>
<reference evidence="15" key="1">
    <citation type="submission" date="2019-10" db="EMBL/GenBank/DDBJ databases">
        <title>The sequence and de novo assembly of the wild yak genome.</title>
        <authorList>
            <person name="Liu Y."/>
        </authorList>
    </citation>
    <scope>NUCLEOTIDE SEQUENCE [LARGE SCALE GENOMIC DNA]</scope>
    <source>
        <strain evidence="15">WY2019</strain>
    </source>
</reference>
<feature type="compositionally biased region" description="Basic and acidic residues" evidence="10">
    <location>
        <begin position="537"/>
        <end position="546"/>
    </location>
</feature>
<evidence type="ECO:0000259" key="13">
    <source>
        <dbReference type="Pfam" id="PF12213"/>
    </source>
</evidence>
<feature type="domain" description="PIH1D1/2/3 CS-like" evidence="14">
    <location>
        <begin position="797"/>
        <end position="895"/>
    </location>
</feature>
<dbReference type="Gene3D" id="3.60.21.60">
    <property type="match status" value="1"/>
</dbReference>
<sequence length="1373" mass="152656">MAPERLRSRALSAFKLRGLMLRGEAVKYLTEALQSINEIELEDALEKIIDAVEKQPLSSNMIERSVVEAAVQECSQSVDETIDHIFNIIGAFDIPRFVYNSERKKFLPLLMTNHPAPNLFGTARDKAELFRERYTILHQRTHRHELFTPPVIGSHPDESGSKFQLKTIETLLGSTSKIGDVIVLGMITQLKEGKFFLEDPTGTIQLDLKLFSLITVYQFHSGLYTESCFVLAEGWFEDQVFHVNAFGFPPTEPSSTTRAYYGNTNFFGGPSNTSVKTSAKLKQLEDENKDAMFVFISDVWLDQVEVLEKLHIMFSGYSPAPPTCFILCGNFSSAPYGKNQVQALKDSLKTLADIICEYPNIHQSSRFVFVPGPEDPGFGSILPRPPFAESITNEFRQRVPFSVFTTNPCRIQYCTQEIIVFREDLVNKMCRNCVRFPSSNLDIPNHFVKTVLSQGHLTPLPLYVCPVYWAYDYALRVYPVPDLLVIADKYDPFTLTNTECLCINPGSFPRSGFSFKVFYPSNKVVEDRSQIHLPWPPRKEPKDSMAKEAASSPLEDLDLSGEEVQRLTSAFQDPEFRRMFSEYAEELTDPENRRRYEEEITALERERGVEVRFVHPEPGHVLRTSLDGTRRCFVNVCSNALVGAPSSQPGSGSAVSGRQWSLPYSLAPGREYAWGRGTRYTVYDVVFHPDAIALARRHERFRQMLDATALEAVEKQFGVKLDRRNAKTLKIKYKGTPDAAVLRTPLPGGAPARPEGEPESPFPDFPYPYRYPAAGASAAVPRPQAPSPPEAFRQPAPTEPRYSVVQRHHVDLQDYRCSRDSAPGTVPQELVVTIELPLLRSAEQAALEVTGKLLCLDSRKPDYRLRLSLPYPVDDSRGKAQFNKARRQLVVTLPVAPTASRPEPAASPEEAADPPGTDGAACASACRGEAGPAGVCAGDAISGPSRTRAADAGITTPDAPGKERVAKSEERDFGGQEISTTGTREEPPSGAGNSPGDRGGGALSTSCGDLDAGLSVGSASVRPTLGVEARETREGTGREPAYQAMGGPGTDRGEALCPPLQCSQDEESLTLLVQVPWILLQSLQGEVNPLWYKLSFSTQDLVYYSFFLQFTPENKLSTKEPEVSISSNNAVINLAKSPECHGYWREWYYGLNNYCLEERLFVNEDNVNEFLEEVLSPPFRQTLPLTPPLIEVLQVTDSKIEIHAKLQECSNSEQLHEKEERVHEGSPLTEKENTEHATISTTDSASSVAVTVLEADRCGSATCLQQGALDVSQKLFAESQQPKSEKEREFIKDKSAVYANERKDNLKEPVITEEKELDGNHPSSLLNKTAVRNTPGFDHIKETNMQDGSVQIIKDHVTHCSFSFQNNLLYDLD</sequence>
<dbReference type="GO" id="GO:0060285">
    <property type="term" value="P:cilium-dependent cell motility"/>
    <property type="evidence" value="ECO:0007669"/>
    <property type="project" value="UniProtKB-UniRule"/>
</dbReference>
<evidence type="ECO:0000259" key="14">
    <source>
        <dbReference type="Pfam" id="PF18201"/>
    </source>
</evidence>
<feature type="domain" description="PIH1 N-terminal" evidence="12">
    <location>
        <begin position="587"/>
        <end position="748"/>
    </location>
</feature>
<comment type="function">
    <text evidence="9">Required for cytoplasmic pre-assembly of axonemal dyneins, thereby playing a central role in motility in cilia and flagella. Involved in pre-assembly of dynein arm complexes in the cytoplasm before intraflagellar transport loads them for the ciliary compartment.</text>
</comment>
<dbReference type="PANTHER" id="PTHR12708:SF0">
    <property type="entry name" value="DNA POLYMERASE EPSILON SUBUNIT 2"/>
    <property type="match status" value="1"/>
</dbReference>
<name>A0A6B0RF00_9CETA</name>
<organism evidence="15 16">
    <name type="scientific">Bos mutus</name>
    <name type="common">wild yak</name>
    <dbReference type="NCBI Taxonomy" id="72004"/>
    <lineage>
        <taxon>Eukaryota</taxon>
        <taxon>Metazoa</taxon>
        <taxon>Chordata</taxon>
        <taxon>Craniata</taxon>
        <taxon>Vertebrata</taxon>
        <taxon>Euteleostomi</taxon>
        <taxon>Mammalia</taxon>
        <taxon>Eutheria</taxon>
        <taxon>Laurasiatheria</taxon>
        <taxon>Artiodactyla</taxon>
        <taxon>Ruminantia</taxon>
        <taxon>Pecora</taxon>
        <taxon>Bovidae</taxon>
        <taxon>Bovinae</taxon>
        <taxon>Bos</taxon>
    </lineage>
</organism>
<feature type="region of interest" description="Disordered" evidence="10">
    <location>
        <begin position="893"/>
        <end position="921"/>
    </location>
</feature>
<feature type="region of interest" description="Disordered" evidence="10">
    <location>
        <begin position="742"/>
        <end position="797"/>
    </location>
</feature>
<evidence type="ECO:0000313" key="16">
    <source>
        <dbReference type="Proteomes" id="UP000322234"/>
    </source>
</evidence>
<feature type="compositionally biased region" description="Low complexity" evidence="10">
    <location>
        <begin position="896"/>
        <end position="915"/>
    </location>
</feature>
<evidence type="ECO:0000256" key="2">
    <source>
        <dbReference type="ARBA" id="ARBA00009560"/>
    </source>
</evidence>
<dbReference type="Gene3D" id="1.10.8.60">
    <property type="match status" value="1"/>
</dbReference>
<feature type="compositionally biased region" description="Basic and acidic residues" evidence="10">
    <location>
        <begin position="1028"/>
        <end position="1037"/>
    </location>
</feature>
<keyword evidence="6" id="KW-0539">Nucleus</keyword>
<dbReference type="InterPro" id="IPR012981">
    <property type="entry name" value="PIH1_N"/>
</dbReference>
<dbReference type="GO" id="GO:0042276">
    <property type="term" value="P:error-prone translesion synthesis"/>
    <property type="evidence" value="ECO:0007669"/>
    <property type="project" value="TreeGrafter"/>
</dbReference>
<dbReference type="InterPro" id="IPR007185">
    <property type="entry name" value="DNA_pol_a/d/e_bsu"/>
</dbReference>
<evidence type="ECO:0000256" key="8">
    <source>
        <dbReference type="ARBA" id="ARBA00063156"/>
    </source>
</evidence>
<keyword evidence="5" id="KW-0238">DNA-binding</keyword>
<gene>
    <name evidence="9" type="primary">DNAAF2</name>
    <name evidence="9" type="synonym">KTU</name>
    <name evidence="15" type="ORF">E5288_WYG003756</name>
</gene>
<keyword evidence="3 9" id="KW-0963">Cytoplasm</keyword>
<comment type="subunit">
    <text evidence="9">Interacts with CFAP300. Interacts with DNAI2 and HSPA1A. Interacts with DYX1C1. Interacts with PIH1D3.</text>
</comment>
<comment type="subunit">
    <text evidence="8">Component of the DNA polymerase epsilon complex consisting of four subunits: the catalytic subunit POLE and the accessory subunits POLE2, POLE3 and POLE4.</text>
</comment>
<feature type="region of interest" description="Disordered" evidence="10">
    <location>
        <begin position="1019"/>
        <end position="1054"/>
    </location>
</feature>
<feature type="compositionally biased region" description="Basic and acidic residues" evidence="10">
    <location>
        <begin position="1214"/>
        <end position="1235"/>
    </location>
</feature>
<feature type="region of interest" description="Disordered" evidence="10">
    <location>
        <begin position="1211"/>
        <end position="1242"/>
    </location>
</feature>
<dbReference type="GO" id="GO:0070286">
    <property type="term" value="P:axonemal dynein complex assembly"/>
    <property type="evidence" value="ECO:0007669"/>
    <property type="project" value="UniProtKB-UniRule"/>
</dbReference>
<keyword evidence="16" id="KW-1185">Reference proteome</keyword>
<dbReference type="Proteomes" id="UP000322234">
    <property type="component" value="Unassembled WGS sequence"/>
</dbReference>
<evidence type="ECO:0000259" key="12">
    <source>
        <dbReference type="Pfam" id="PF08190"/>
    </source>
</evidence>
<feature type="region of interest" description="Disordered" evidence="10">
    <location>
        <begin position="944"/>
        <end position="1007"/>
    </location>
</feature>
<evidence type="ECO:0000256" key="5">
    <source>
        <dbReference type="ARBA" id="ARBA00023125"/>
    </source>
</evidence>
<protein>
    <recommendedName>
        <fullName evidence="9">Protein kintoun</fullName>
    </recommendedName>
    <alternativeName>
        <fullName evidence="9">Dynein assembly factor 2, axonemal</fullName>
    </alternativeName>
</protein>
<proteinExistence type="inferred from homology"/>
<comment type="caution">
    <text evidence="15">The sequence shown here is derived from an EMBL/GenBank/DDBJ whole genome shotgun (WGS) entry which is preliminary data.</text>
</comment>
<feature type="domain" description="DNA polymerase alpha/delta/epsilon subunit B" evidence="11">
    <location>
        <begin position="293"/>
        <end position="494"/>
    </location>
</feature>
<comment type="similarity">
    <text evidence="9">Belongs to the PIH1 family. Kintoun subfamily.</text>
</comment>
<dbReference type="GO" id="GO:0003677">
    <property type="term" value="F:DNA binding"/>
    <property type="evidence" value="ECO:0007669"/>
    <property type="project" value="UniProtKB-KW"/>
</dbReference>
<evidence type="ECO:0000256" key="9">
    <source>
        <dbReference type="HAMAP-Rule" id="MF_03069"/>
    </source>
</evidence>
<comment type="function">
    <text evidence="7">Accessory component of the DNA polymerase epsilon complex. Participates in DNA repair and in chromosomal DNA replication.</text>
</comment>
<feature type="compositionally biased region" description="Basic and acidic residues" evidence="10">
    <location>
        <begin position="960"/>
        <end position="974"/>
    </location>
</feature>
<dbReference type="InterPro" id="IPR041442">
    <property type="entry name" value="PIH1D1/2/3_CS-like"/>
</dbReference>
<dbReference type="InterPro" id="IPR034727">
    <property type="entry name" value="Kintoun"/>
</dbReference>
<dbReference type="PANTHER" id="PTHR12708">
    <property type="entry name" value="DNA POLYMERASE EPSILON SUBUNIT B"/>
    <property type="match status" value="1"/>
</dbReference>
<dbReference type="HAMAP" id="MF_03069">
    <property type="entry name" value="Kintoun"/>
    <property type="match status" value="1"/>
</dbReference>
<dbReference type="FunFam" id="1.10.8.60:FF:000053">
    <property type="entry name" value="DNA polymerase epsilon subunit"/>
    <property type="match status" value="1"/>
</dbReference>
<dbReference type="Pfam" id="PF12213">
    <property type="entry name" value="Dpoe2NT"/>
    <property type="match status" value="1"/>
</dbReference>
<evidence type="ECO:0000256" key="3">
    <source>
        <dbReference type="ARBA" id="ARBA00022490"/>
    </source>
</evidence>
<dbReference type="Pfam" id="PF18201">
    <property type="entry name" value="PIH1_CS"/>
    <property type="match status" value="1"/>
</dbReference>